<gene>
    <name evidence="5" type="ORF">ONZ51_g755</name>
</gene>
<evidence type="ECO:0000256" key="1">
    <source>
        <dbReference type="ARBA" id="ARBA00006484"/>
    </source>
</evidence>
<dbReference type="SUPFAM" id="SSF51735">
    <property type="entry name" value="NAD(P)-binding Rossmann-fold domains"/>
    <property type="match status" value="1"/>
</dbReference>
<keyword evidence="6" id="KW-1185">Reference proteome</keyword>
<dbReference type="AlphaFoldDB" id="A0AAD7U2T8"/>
<dbReference type="PRINTS" id="PR00081">
    <property type="entry name" value="GDHRDH"/>
</dbReference>
<dbReference type="Proteomes" id="UP001215151">
    <property type="component" value="Unassembled WGS sequence"/>
</dbReference>
<sequence length="303" mass="32362">MSATPRVWFITGSSSGFGRETVLQALARGDNVVATLRNPSALASLTATYPPSRLQVLALDVTKPEQIKQAFQAAKGAFGRIDVVFNNAGYVVVGEAEAVPEDTARALFEVNFWGAVRVSLEAVRFFREENGGASRKGGLLVQNSATVGLVGYPALAYYAASKFALEGFSESLAKELDPAWNIKVVIVEPGAFKTSVLDKNMIVAPPHRAYADPNLPGSQIRDAFLAGAGHQQGPQEGETSARTRLTIKDASKAVAKIIEMTDLANPPLHFPLGEDVLAAAREKITSLSKEIEAYASWSTNLAE</sequence>
<proteinExistence type="inferred from homology"/>
<accession>A0AAD7U2T8</accession>
<dbReference type="PRINTS" id="PR00080">
    <property type="entry name" value="SDRFAMILY"/>
</dbReference>
<evidence type="ECO:0000256" key="2">
    <source>
        <dbReference type="ARBA" id="ARBA00022857"/>
    </source>
</evidence>
<dbReference type="GO" id="GO:0016491">
    <property type="term" value="F:oxidoreductase activity"/>
    <property type="evidence" value="ECO:0007669"/>
    <property type="project" value="UniProtKB-KW"/>
</dbReference>
<dbReference type="Gene3D" id="3.40.50.720">
    <property type="entry name" value="NAD(P)-binding Rossmann-like Domain"/>
    <property type="match status" value="1"/>
</dbReference>
<keyword evidence="3" id="KW-0560">Oxidoreductase</keyword>
<dbReference type="Pfam" id="PF00106">
    <property type="entry name" value="adh_short"/>
    <property type="match status" value="1"/>
</dbReference>
<name>A0AAD7U2T8_9APHY</name>
<dbReference type="EMBL" id="JAPEVG010000009">
    <property type="protein sequence ID" value="KAJ8497054.1"/>
    <property type="molecule type" value="Genomic_DNA"/>
</dbReference>
<protein>
    <recommendedName>
        <fullName evidence="7">NAD(P)-binding protein</fullName>
    </recommendedName>
</protein>
<evidence type="ECO:0000313" key="5">
    <source>
        <dbReference type="EMBL" id="KAJ8497054.1"/>
    </source>
</evidence>
<dbReference type="InterPro" id="IPR020904">
    <property type="entry name" value="Sc_DH/Rdtase_CS"/>
</dbReference>
<dbReference type="InterPro" id="IPR002347">
    <property type="entry name" value="SDR_fam"/>
</dbReference>
<comment type="similarity">
    <text evidence="1 4">Belongs to the short-chain dehydrogenases/reductases (SDR) family.</text>
</comment>
<evidence type="ECO:0008006" key="7">
    <source>
        <dbReference type="Google" id="ProtNLM"/>
    </source>
</evidence>
<evidence type="ECO:0000313" key="6">
    <source>
        <dbReference type="Proteomes" id="UP001215151"/>
    </source>
</evidence>
<organism evidence="5 6">
    <name type="scientific">Trametes cubensis</name>
    <dbReference type="NCBI Taxonomy" id="1111947"/>
    <lineage>
        <taxon>Eukaryota</taxon>
        <taxon>Fungi</taxon>
        <taxon>Dikarya</taxon>
        <taxon>Basidiomycota</taxon>
        <taxon>Agaricomycotina</taxon>
        <taxon>Agaricomycetes</taxon>
        <taxon>Polyporales</taxon>
        <taxon>Polyporaceae</taxon>
        <taxon>Trametes</taxon>
    </lineage>
</organism>
<dbReference type="InterPro" id="IPR036291">
    <property type="entry name" value="NAD(P)-bd_dom_sf"/>
</dbReference>
<evidence type="ECO:0000256" key="4">
    <source>
        <dbReference type="RuleBase" id="RU000363"/>
    </source>
</evidence>
<dbReference type="PANTHER" id="PTHR43976">
    <property type="entry name" value="SHORT CHAIN DEHYDROGENASE"/>
    <property type="match status" value="1"/>
</dbReference>
<reference evidence="5" key="1">
    <citation type="submission" date="2022-11" db="EMBL/GenBank/DDBJ databases">
        <title>Genome Sequence of Cubamyces cubensis.</title>
        <authorList>
            <person name="Buettner E."/>
        </authorList>
    </citation>
    <scope>NUCLEOTIDE SEQUENCE</scope>
    <source>
        <strain evidence="5">MPL-01</strain>
    </source>
</reference>
<keyword evidence="2" id="KW-0521">NADP</keyword>
<comment type="caution">
    <text evidence="5">The sequence shown here is derived from an EMBL/GenBank/DDBJ whole genome shotgun (WGS) entry which is preliminary data.</text>
</comment>
<dbReference type="PANTHER" id="PTHR43976:SF16">
    <property type="entry name" value="SHORT-CHAIN DEHYDROGENASE_REDUCTASE FAMILY PROTEIN"/>
    <property type="match status" value="1"/>
</dbReference>
<dbReference type="CDD" id="cd05374">
    <property type="entry name" value="17beta-HSD-like_SDR_c"/>
    <property type="match status" value="1"/>
</dbReference>
<dbReference type="InterPro" id="IPR051911">
    <property type="entry name" value="SDR_oxidoreductase"/>
</dbReference>
<evidence type="ECO:0000256" key="3">
    <source>
        <dbReference type="ARBA" id="ARBA00023002"/>
    </source>
</evidence>
<dbReference type="PROSITE" id="PS00061">
    <property type="entry name" value="ADH_SHORT"/>
    <property type="match status" value="1"/>
</dbReference>